<dbReference type="Pfam" id="PF00271">
    <property type="entry name" value="Helicase_C"/>
    <property type="match status" value="1"/>
</dbReference>
<dbReference type="CDD" id="cd18785">
    <property type="entry name" value="SF2_C"/>
    <property type="match status" value="1"/>
</dbReference>
<keyword evidence="2" id="KW-0547">Nucleotide-binding</keyword>
<evidence type="ECO:0000313" key="8">
    <source>
        <dbReference type="Proteomes" id="UP000297245"/>
    </source>
</evidence>
<evidence type="ECO:0000256" key="2">
    <source>
        <dbReference type="ARBA" id="ARBA00022741"/>
    </source>
</evidence>
<reference evidence="7 8" key="1">
    <citation type="journal article" date="2019" name="Nat. Ecol. Evol.">
        <title>Megaphylogeny resolves global patterns of mushroom evolution.</title>
        <authorList>
            <person name="Varga T."/>
            <person name="Krizsan K."/>
            <person name="Foldi C."/>
            <person name="Dima B."/>
            <person name="Sanchez-Garcia M."/>
            <person name="Sanchez-Ramirez S."/>
            <person name="Szollosi G.J."/>
            <person name="Szarkandi J.G."/>
            <person name="Papp V."/>
            <person name="Albert L."/>
            <person name="Andreopoulos W."/>
            <person name="Angelini C."/>
            <person name="Antonin V."/>
            <person name="Barry K.W."/>
            <person name="Bougher N.L."/>
            <person name="Buchanan P."/>
            <person name="Buyck B."/>
            <person name="Bense V."/>
            <person name="Catcheside P."/>
            <person name="Chovatia M."/>
            <person name="Cooper J."/>
            <person name="Damon W."/>
            <person name="Desjardin D."/>
            <person name="Finy P."/>
            <person name="Geml J."/>
            <person name="Haridas S."/>
            <person name="Hughes K."/>
            <person name="Justo A."/>
            <person name="Karasinski D."/>
            <person name="Kautmanova I."/>
            <person name="Kiss B."/>
            <person name="Kocsube S."/>
            <person name="Kotiranta H."/>
            <person name="LaButti K.M."/>
            <person name="Lechner B.E."/>
            <person name="Liimatainen K."/>
            <person name="Lipzen A."/>
            <person name="Lukacs Z."/>
            <person name="Mihaltcheva S."/>
            <person name="Morgado L.N."/>
            <person name="Niskanen T."/>
            <person name="Noordeloos M.E."/>
            <person name="Ohm R.A."/>
            <person name="Ortiz-Santana B."/>
            <person name="Ovrebo C."/>
            <person name="Racz N."/>
            <person name="Riley R."/>
            <person name="Savchenko A."/>
            <person name="Shiryaev A."/>
            <person name="Soop K."/>
            <person name="Spirin V."/>
            <person name="Szebenyi C."/>
            <person name="Tomsovsky M."/>
            <person name="Tulloss R.E."/>
            <person name="Uehling J."/>
            <person name="Grigoriev I.V."/>
            <person name="Vagvolgyi C."/>
            <person name="Papp T."/>
            <person name="Martin F.M."/>
            <person name="Miettinen O."/>
            <person name="Hibbett D.S."/>
            <person name="Nagy L.G."/>
        </authorList>
    </citation>
    <scope>NUCLEOTIDE SEQUENCE [LARGE SCALE GENOMIC DNA]</scope>
    <source>
        <strain evidence="7 8">CBS 962.96</strain>
    </source>
</reference>
<evidence type="ECO:0000259" key="6">
    <source>
        <dbReference type="PROSITE" id="PS51192"/>
    </source>
</evidence>
<dbReference type="GO" id="GO:0005634">
    <property type="term" value="C:nucleus"/>
    <property type="evidence" value="ECO:0007669"/>
    <property type="project" value="TreeGrafter"/>
</dbReference>
<accession>A0A4S8MES9</accession>
<dbReference type="PANTHER" id="PTHR13710">
    <property type="entry name" value="DNA HELICASE RECQ FAMILY MEMBER"/>
    <property type="match status" value="1"/>
</dbReference>
<dbReference type="PANTHER" id="PTHR13710:SF149">
    <property type="entry name" value="ATP-DEPENDENT DNA HELICASE TLH2"/>
    <property type="match status" value="1"/>
</dbReference>
<dbReference type="GO" id="GO:0005524">
    <property type="term" value="F:ATP binding"/>
    <property type="evidence" value="ECO:0007669"/>
    <property type="project" value="UniProtKB-KW"/>
</dbReference>
<dbReference type="EMBL" id="ML179102">
    <property type="protein sequence ID" value="THV00574.1"/>
    <property type="molecule type" value="Genomic_DNA"/>
</dbReference>
<dbReference type="InterPro" id="IPR011545">
    <property type="entry name" value="DEAD/DEAH_box_helicase_dom"/>
</dbReference>
<dbReference type="PROSITE" id="PS51192">
    <property type="entry name" value="HELICASE_ATP_BIND_1"/>
    <property type="match status" value="1"/>
</dbReference>
<protein>
    <recommendedName>
        <fullName evidence="5">DNA 3'-5' helicase</fullName>
        <ecNumber evidence="5">5.6.2.4</ecNumber>
    </recommendedName>
</protein>
<evidence type="ECO:0000313" key="7">
    <source>
        <dbReference type="EMBL" id="THV00574.1"/>
    </source>
</evidence>
<dbReference type="GO" id="GO:0003676">
    <property type="term" value="F:nucleic acid binding"/>
    <property type="evidence" value="ECO:0007669"/>
    <property type="project" value="InterPro"/>
</dbReference>
<evidence type="ECO:0000256" key="3">
    <source>
        <dbReference type="ARBA" id="ARBA00022840"/>
    </source>
</evidence>
<organism evidence="7 8">
    <name type="scientific">Dendrothele bispora (strain CBS 962.96)</name>
    <dbReference type="NCBI Taxonomy" id="1314807"/>
    <lineage>
        <taxon>Eukaryota</taxon>
        <taxon>Fungi</taxon>
        <taxon>Dikarya</taxon>
        <taxon>Basidiomycota</taxon>
        <taxon>Agaricomycotina</taxon>
        <taxon>Agaricomycetes</taxon>
        <taxon>Agaricomycetidae</taxon>
        <taxon>Agaricales</taxon>
        <taxon>Agaricales incertae sedis</taxon>
        <taxon>Dendrothele</taxon>
    </lineage>
</organism>
<sequence length="580" mass="64953">MPDSLEERPSGLSCPENLAQVRQLLRPRFSHDLHDYALEGICKAADGLHVVSVVKTGGGKTTFFTGFIALLQELSKLPANHALKTCLVRTFPDHPLSIIVYPTKGLEVEMEQTFNSLAIKSLAINEDTLAAARRQNENLWHTATNSSLSCLILSPEQLTSRHFHTFLLDKSVFARIVCLGVDEVHLILSWGLPQFRSSFRDIGNALMRLPARTTLIGVTATLAAGNPTQKLVDILGLRPGTFFFSRRSNRRPELQLIFRVLRHGLQGWDFPDLKWVIEGNRKTIIYCRTISLAFRLFDHVRFCCALFSTSYNTDSRNMFINNSVTQVLITTDALKVGNDFPNINDAICINPETPEDVLQYGGRAGRREICSGPGPRAISYFTQSTVDRAKAVLAGKEDVNWDLLPENPDERQGKMSIRMARLVLAACIETELDIQFDNPAIDGCKPEEPLPSLPKNMSSHRAGGGVPMAERISDKFREYSERRLEKFRYKVWSESTDVFIESLPPTAVLPDTAIKSVLDNFSNILKRKIELAPFVGEFIPIMGKVGALMDELSAVEKELKDMSIGVNLDKRTSTSRCEKW</sequence>
<evidence type="ECO:0000256" key="4">
    <source>
        <dbReference type="ARBA" id="ARBA00034617"/>
    </source>
</evidence>
<dbReference type="Proteomes" id="UP000297245">
    <property type="component" value="Unassembled WGS sequence"/>
</dbReference>
<gene>
    <name evidence="7" type="ORF">K435DRAFT_751106</name>
</gene>
<dbReference type="InterPro" id="IPR027417">
    <property type="entry name" value="P-loop_NTPase"/>
</dbReference>
<dbReference type="GO" id="GO:0000724">
    <property type="term" value="P:double-strand break repair via homologous recombination"/>
    <property type="evidence" value="ECO:0007669"/>
    <property type="project" value="TreeGrafter"/>
</dbReference>
<dbReference type="SMART" id="SM00487">
    <property type="entry name" value="DEXDc"/>
    <property type="match status" value="1"/>
</dbReference>
<dbReference type="GO" id="GO:0009378">
    <property type="term" value="F:four-way junction helicase activity"/>
    <property type="evidence" value="ECO:0007669"/>
    <property type="project" value="TreeGrafter"/>
</dbReference>
<feature type="domain" description="Helicase ATP-binding" evidence="6">
    <location>
        <begin position="41"/>
        <end position="240"/>
    </location>
</feature>
<name>A0A4S8MES9_DENBC</name>
<dbReference type="EC" id="5.6.2.4" evidence="5"/>
<dbReference type="InterPro" id="IPR001650">
    <property type="entry name" value="Helicase_C-like"/>
</dbReference>
<dbReference type="Gene3D" id="3.40.50.300">
    <property type="entry name" value="P-loop containing nucleotide triphosphate hydrolases"/>
    <property type="match status" value="2"/>
</dbReference>
<evidence type="ECO:0000256" key="1">
    <source>
        <dbReference type="ARBA" id="ARBA00005446"/>
    </source>
</evidence>
<dbReference type="SUPFAM" id="SSF52540">
    <property type="entry name" value="P-loop containing nucleoside triphosphate hydrolases"/>
    <property type="match status" value="1"/>
</dbReference>
<dbReference type="OrthoDB" id="3269685at2759"/>
<keyword evidence="3" id="KW-0067">ATP-binding</keyword>
<comment type="catalytic activity">
    <reaction evidence="4">
        <text>Couples ATP hydrolysis with the unwinding of duplex DNA by translocating in the 3'-5' direction.</text>
        <dbReference type="EC" id="5.6.2.4"/>
    </reaction>
</comment>
<proteinExistence type="inferred from homology"/>
<keyword evidence="8" id="KW-1185">Reference proteome</keyword>
<dbReference type="GO" id="GO:0005737">
    <property type="term" value="C:cytoplasm"/>
    <property type="evidence" value="ECO:0007669"/>
    <property type="project" value="TreeGrafter"/>
</dbReference>
<dbReference type="Pfam" id="PF00270">
    <property type="entry name" value="DEAD"/>
    <property type="match status" value="1"/>
</dbReference>
<dbReference type="GO" id="GO:0005694">
    <property type="term" value="C:chromosome"/>
    <property type="evidence" value="ECO:0007669"/>
    <property type="project" value="TreeGrafter"/>
</dbReference>
<dbReference type="AlphaFoldDB" id="A0A4S8MES9"/>
<dbReference type="GO" id="GO:0043138">
    <property type="term" value="F:3'-5' DNA helicase activity"/>
    <property type="evidence" value="ECO:0007669"/>
    <property type="project" value="UniProtKB-EC"/>
</dbReference>
<evidence type="ECO:0000256" key="5">
    <source>
        <dbReference type="ARBA" id="ARBA00034808"/>
    </source>
</evidence>
<comment type="similarity">
    <text evidence="1">Belongs to the helicase family. RecQ subfamily.</text>
</comment>
<dbReference type="InterPro" id="IPR014001">
    <property type="entry name" value="Helicase_ATP-bd"/>
</dbReference>